<evidence type="ECO:0000313" key="24">
    <source>
        <dbReference type="EnsemblMetazoa" id="PPAI010499-PA"/>
    </source>
</evidence>
<dbReference type="SMART" id="SM00090">
    <property type="entry name" value="RIO"/>
    <property type="match status" value="1"/>
</dbReference>
<evidence type="ECO:0000256" key="5">
    <source>
        <dbReference type="ARBA" id="ARBA00016038"/>
    </source>
</evidence>
<comment type="cofactor">
    <cofactor evidence="1 21">
        <name>Mg(2+)</name>
        <dbReference type="ChEBI" id="CHEBI:18420"/>
    </cofactor>
</comment>
<feature type="active site" description="Proton acceptor" evidence="19">
    <location>
        <position position="327"/>
    </location>
</feature>
<dbReference type="GO" id="GO:0016787">
    <property type="term" value="F:hydrolase activity"/>
    <property type="evidence" value="ECO:0007669"/>
    <property type="project" value="UniProtKB-KW"/>
</dbReference>
<dbReference type="EMBL" id="AJVK01001588">
    <property type="status" value="NOT_ANNOTATED_CDS"/>
    <property type="molecule type" value="Genomic_DNA"/>
</dbReference>
<evidence type="ECO:0000313" key="25">
    <source>
        <dbReference type="Proteomes" id="UP000092462"/>
    </source>
</evidence>
<dbReference type="InterPro" id="IPR000687">
    <property type="entry name" value="RIO_kinase"/>
</dbReference>
<feature type="compositionally biased region" description="Basic and acidic residues" evidence="22">
    <location>
        <begin position="509"/>
        <end position="518"/>
    </location>
</feature>
<evidence type="ECO:0000256" key="11">
    <source>
        <dbReference type="ARBA" id="ARBA00022741"/>
    </source>
</evidence>
<name>A0A1B0DPR2_PHLPP</name>
<evidence type="ECO:0000256" key="10">
    <source>
        <dbReference type="ARBA" id="ARBA00022723"/>
    </source>
</evidence>
<dbReference type="InterPro" id="IPR018934">
    <property type="entry name" value="RIO_dom"/>
</dbReference>
<comment type="catalytic activity">
    <reaction evidence="16 18">
        <text>L-threonyl-[protein] + ATP = O-phospho-L-threonyl-[protein] + ADP + H(+)</text>
        <dbReference type="Rhea" id="RHEA:46608"/>
        <dbReference type="Rhea" id="RHEA-COMP:11060"/>
        <dbReference type="Rhea" id="RHEA-COMP:11605"/>
        <dbReference type="ChEBI" id="CHEBI:15378"/>
        <dbReference type="ChEBI" id="CHEBI:30013"/>
        <dbReference type="ChEBI" id="CHEBI:30616"/>
        <dbReference type="ChEBI" id="CHEBI:61977"/>
        <dbReference type="ChEBI" id="CHEBI:456216"/>
        <dbReference type="EC" id="2.7.11.1"/>
    </reaction>
</comment>
<accession>A0A1B0DPR2</accession>
<feature type="region of interest" description="Disordered" evidence="22">
    <location>
        <begin position="479"/>
        <end position="552"/>
    </location>
</feature>
<dbReference type="VEuPathDB" id="VectorBase:PPAPM1_006096"/>
<keyword evidence="7" id="KW-0690">Ribosome biogenesis</keyword>
<evidence type="ECO:0000256" key="1">
    <source>
        <dbReference type="ARBA" id="ARBA00001946"/>
    </source>
</evidence>
<keyword evidence="15" id="KW-0460">Magnesium</keyword>
<evidence type="ECO:0000256" key="3">
    <source>
        <dbReference type="ARBA" id="ARBA00009196"/>
    </source>
</evidence>
<evidence type="ECO:0000256" key="8">
    <source>
        <dbReference type="ARBA" id="ARBA00022527"/>
    </source>
</evidence>
<dbReference type="GO" id="GO:0005524">
    <property type="term" value="F:ATP binding"/>
    <property type="evidence" value="ECO:0007669"/>
    <property type="project" value="UniProtKB-KW"/>
</dbReference>
<evidence type="ECO:0000256" key="13">
    <source>
        <dbReference type="ARBA" id="ARBA00022801"/>
    </source>
</evidence>
<feature type="binding site" evidence="20">
    <location>
        <position position="283"/>
    </location>
    <ligand>
        <name>ATP</name>
        <dbReference type="ChEBI" id="CHEBI:30616"/>
    </ligand>
</feature>
<sequence>MEGQFSDAEEDTDRTVEGLAVKLKEVTTIDSEIFRDLPDEEAELEELSEDEVYSDPEDDMHLYEDHGMIKQSSGMNTQNAPTRLSSFQPSQSMMSKYSSKIHVGAFQASSAASSEVKKALEKSDRRQDAERTKIKDKKDRATIDKVLDDRTRMVLFKLFRQEKVTKIAGNIKEGKEANVYLAFSNAYKHDALAIKIFKTSILDFKDRHKYIADEFRFRHGYARRNPRKMDAKFIKNIFSVKMQLKVRLWAEKEKRNLERMLKVNLPVPTPLEIRENVLVMEFIGENYEAAPRLAQVTPSQSKAREFYYDIVCHMWDLYNLCRLVHADLSEYNLLVHREKLVIIDVSQSVEHDHPNALEFLRRDCREITKYFRKHGVAVMTVQELFNFITDATINDKNKHEYLQEMLKKIADRSLDDLPDEEKVQEEVFQNIFIPKRLDEVVHYERDIKKAKAGEGDQLIYKTITGLSANLEVKQVPDILHRDSEEESSSAFSEDHDDYDEESRFQSSARPRDESPDSKKARKKAVKDAKAEKRKTKVPKHVKKRKEKLAQKK</sequence>
<dbReference type="GO" id="GO:0042254">
    <property type="term" value="P:ribosome biogenesis"/>
    <property type="evidence" value="ECO:0007669"/>
    <property type="project" value="UniProtKB-KW"/>
</dbReference>
<dbReference type="SUPFAM" id="SSF56112">
    <property type="entry name" value="Protein kinase-like (PK-like)"/>
    <property type="match status" value="1"/>
</dbReference>
<evidence type="ECO:0000256" key="6">
    <source>
        <dbReference type="ARBA" id="ARBA00022490"/>
    </source>
</evidence>
<dbReference type="Proteomes" id="UP000092462">
    <property type="component" value="Unassembled WGS sequence"/>
</dbReference>
<dbReference type="InterPro" id="IPR011009">
    <property type="entry name" value="Kinase-like_dom_sf"/>
</dbReference>
<evidence type="ECO:0000256" key="14">
    <source>
        <dbReference type="ARBA" id="ARBA00022840"/>
    </source>
</evidence>
<dbReference type="PANTHER" id="PTHR45723">
    <property type="entry name" value="SERINE/THREONINE-PROTEIN KINASE RIO1"/>
    <property type="match status" value="1"/>
</dbReference>
<proteinExistence type="inferred from homology"/>
<dbReference type="GO" id="GO:0004674">
    <property type="term" value="F:protein serine/threonine kinase activity"/>
    <property type="evidence" value="ECO:0007669"/>
    <property type="project" value="UniProtKB-KW"/>
</dbReference>
<evidence type="ECO:0000256" key="18">
    <source>
        <dbReference type="PIRNR" id="PIRNR038147"/>
    </source>
</evidence>
<keyword evidence="10" id="KW-0479">Metal-binding</keyword>
<feature type="binding site" evidence="21">
    <location>
        <position position="344"/>
    </location>
    <ligand>
        <name>Mg(2+)</name>
        <dbReference type="ChEBI" id="CHEBI:18420"/>
    </ligand>
</feature>
<protein>
    <recommendedName>
        <fullName evidence="5 18">Serine/threonine-protein kinase RIO1</fullName>
        <ecNumber evidence="4 18">2.7.11.1</ecNumber>
    </recommendedName>
</protein>
<dbReference type="InterPro" id="IPR017407">
    <property type="entry name" value="Ser/Thr_kinase_Rio1"/>
</dbReference>
<evidence type="ECO:0000259" key="23">
    <source>
        <dbReference type="SMART" id="SM00090"/>
    </source>
</evidence>
<dbReference type="InterPro" id="IPR018935">
    <property type="entry name" value="RIO_kinase_CS"/>
</dbReference>
<feature type="region of interest" description="Disordered" evidence="22">
    <location>
        <begin position="117"/>
        <end position="137"/>
    </location>
</feature>
<comment type="similarity">
    <text evidence="3 18">Belongs to the protein kinase superfamily. RIO-type Ser/Thr kinase family.</text>
</comment>
<dbReference type="FunFam" id="1.10.510.10:FF:000232">
    <property type="entry name" value="Serine/threonine-protein kinase RIO1"/>
    <property type="match status" value="1"/>
</dbReference>
<feature type="binding site" evidence="21">
    <location>
        <position position="332"/>
    </location>
    <ligand>
        <name>Mg(2+)</name>
        <dbReference type="ChEBI" id="CHEBI:18420"/>
    </ligand>
</feature>
<comment type="catalytic activity">
    <reaction evidence="17 18">
        <text>L-seryl-[protein] + ATP = O-phospho-L-seryl-[protein] + ADP + H(+)</text>
        <dbReference type="Rhea" id="RHEA:17989"/>
        <dbReference type="Rhea" id="RHEA-COMP:9863"/>
        <dbReference type="Rhea" id="RHEA-COMP:11604"/>
        <dbReference type="ChEBI" id="CHEBI:15378"/>
        <dbReference type="ChEBI" id="CHEBI:29999"/>
        <dbReference type="ChEBI" id="CHEBI:30616"/>
        <dbReference type="ChEBI" id="CHEBI:83421"/>
        <dbReference type="ChEBI" id="CHEBI:456216"/>
        <dbReference type="EC" id="2.7.11.1"/>
    </reaction>
</comment>
<keyword evidence="25" id="KW-1185">Reference proteome</keyword>
<keyword evidence="9 18" id="KW-0808">Transferase</keyword>
<dbReference type="AlphaFoldDB" id="A0A1B0DPR2"/>
<dbReference type="Gene3D" id="3.30.200.20">
    <property type="entry name" value="Phosphorylase Kinase, domain 1"/>
    <property type="match status" value="1"/>
</dbReference>
<evidence type="ECO:0000256" key="9">
    <source>
        <dbReference type="ARBA" id="ARBA00022679"/>
    </source>
</evidence>
<evidence type="ECO:0000256" key="22">
    <source>
        <dbReference type="SAM" id="MobiDB-lite"/>
    </source>
</evidence>
<dbReference type="GO" id="GO:0046872">
    <property type="term" value="F:metal ion binding"/>
    <property type="evidence" value="ECO:0007669"/>
    <property type="project" value="UniProtKB-KW"/>
</dbReference>
<keyword evidence="8 18" id="KW-0723">Serine/threonine-protein kinase</keyword>
<keyword evidence="11 18" id="KW-0547">Nucleotide-binding</keyword>
<evidence type="ECO:0000256" key="20">
    <source>
        <dbReference type="PIRSR" id="PIRSR038147-2"/>
    </source>
</evidence>
<evidence type="ECO:0000256" key="15">
    <source>
        <dbReference type="ARBA" id="ARBA00022842"/>
    </source>
</evidence>
<dbReference type="PIRSF" id="PIRSF038147">
    <property type="entry name" value="Ser/Thr_PK_RIO1"/>
    <property type="match status" value="1"/>
</dbReference>
<organism evidence="24 25">
    <name type="scientific">Phlebotomus papatasi</name>
    <name type="common">Sandfly</name>
    <dbReference type="NCBI Taxonomy" id="29031"/>
    <lineage>
        <taxon>Eukaryota</taxon>
        <taxon>Metazoa</taxon>
        <taxon>Ecdysozoa</taxon>
        <taxon>Arthropoda</taxon>
        <taxon>Hexapoda</taxon>
        <taxon>Insecta</taxon>
        <taxon>Pterygota</taxon>
        <taxon>Neoptera</taxon>
        <taxon>Endopterygota</taxon>
        <taxon>Diptera</taxon>
        <taxon>Nematocera</taxon>
        <taxon>Psychodoidea</taxon>
        <taxon>Psychodidae</taxon>
        <taxon>Phlebotomus</taxon>
        <taxon>Phlebotomus</taxon>
    </lineage>
</organism>
<feature type="domain" description="RIO kinase" evidence="23">
    <location>
        <begin position="136"/>
        <end position="390"/>
    </location>
</feature>
<keyword evidence="6" id="KW-0963">Cytoplasm</keyword>
<feature type="compositionally biased region" description="Basic residues" evidence="22">
    <location>
        <begin position="531"/>
        <end position="546"/>
    </location>
</feature>
<feature type="active site" description="4-aspartylphosphate intermediate" evidence="19">
    <location>
        <position position="344"/>
    </location>
</feature>
<dbReference type="VEuPathDB" id="VectorBase:PPAI010499"/>
<dbReference type="EMBL" id="AJVK01001589">
    <property type="status" value="NOT_ANNOTATED_CDS"/>
    <property type="molecule type" value="Genomic_DNA"/>
</dbReference>
<evidence type="ECO:0000256" key="12">
    <source>
        <dbReference type="ARBA" id="ARBA00022777"/>
    </source>
</evidence>
<evidence type="ECO:0000256" key="7">
    <source>
        <dbReference type="ARBA" id="ARBA00022517"/>
    </source>
</evidence>
<evidence type="ECO:0000256" key="17">
    <source>
        <dbReference type="ARBA" id="ARBA00048679"/>
    </source>
</evidence>
<comment type="subcellular location">
    <subcellularLocation>
        <location evidence="2">Cytoplasm</location>
    </subcellularLocation>
</comment>
<evidence type="ECO:0000256" key="19">
    <source>
        <dbReference type="PIRSR" id="PIRSR038147-1"/>
    </source>
</evidence>
<dbReference type="Pfam" id="PF01163">
    <property type="entry name" value="RIO1"/>
    <property type="match status" value="1"/>
</dbReference>
<feature type="binding site" evidence="20">
    <location>
        <position position="195"/>
    </location>
    <ligand>
        <name>ATP</name>
        <dbReference type="ChEBI" id="CHEBI:30616"/>
    </ligand>
</feature>
<dbReference type="Gene3D" id="1.10.510.10">
    <property type="entry name" value="Transferase(Phosphotransferase) domain 1"/>
    <property type="match status" value="1"/>
</dbReference>
<dbReference type="InterPro" id="IPR051272">
    <property type="entry name" value="RIO-type_Ser/Thr_kinase"/>
</dbReference>
<dbReference type="PROSITE" id="PS01245">
    <property type="entry name" value="RIO1"/>
    <property type="match status" value="1"/>
</dbReference>
<dbReference type="EnsemblMetazoa" id="PPAI010499-RA">
    <property type="protein sequence ID" value="PPAI010499-PA"/>
    <property type="gene ID" value="PPAI010499"/>
</dbReference>
<evidence type="ECO:0000256" key="21">
    <source>
        <dbReference type="PIRSR" id="PIRSR038147-3"/>
    </source>
</evidence>
<dbReference type="GO" id="GO:0005737">
    <property type="term" value="C:cytoplasm"/>
    <property type="evidence" value="ECO:0007669"/>
    <property type="project" value="UniProtKB-SubCell"/>
</dbReference>
<keyword evidence="14 18" id="KW-0067">ATP-binding</keyword>
<evidence type="ECO:0000256" key="16">
    <source>
        <dbReference type="ARBA" id="ARBA00047899"/>
    </source>
</evidence>
<reference evidence="24" key="1">
    <citation type="submission" date="2022-08" db="UniProtKB">
        <authorList>
            <consortium name="EnsemblMetazoa"/>
        </authorList>
    </citation>
    <scope>IDENTIFICATION</scope>
    <source>
        <strain evidence="24">Israel</strain>
    </source>
</reference>
<evidence type="ECO:0000256" key="2">
    <source>
        <dbReference type="ARBA" id="ARBA00004496"/>
    </source>
</evidence>
<keyword evidence="12 18" id="KW-0418">Kinase</keyword>
<dbReference type="EC" id="2.7.11.1" evidence="4 18"/>
<evidence type="ECO:0000256" key="4">
    <source>
        <dbReference type="ARBA" id="ARBA00012513"/>
    </source>
</evidence>
<keyword evidence="13" id="KW-0378">Hydrolase</keyword>